<evidence type="ECO:0000313" key="3">
    <source>
        <dbReference type="EMBL" id="TVT36932.1"/>
    </source>
</evidence>
<reference evidence="3 4" key="1">
    <citation type="submission" date="2019-07" db="EMBL/GenBank/DDBJ databases">
        <title>Hymenobacter sp. straun FUR1 Genome sequencing and assembly.</title>
        <authorList>
            <person name="Chhetri G."/>
        </authorList>
    </citation>
    <scope>NUCLEOTIDE SEQUENCE [LARGE SCALE GENOMIC DNA]</scope>
    <source>
        <strain evidence="3 4">Fur1</strain>
    </source>
</reference>
<dbReference type="PANTHER" id="PTHR30547">
    <property type="entry name" value="UNCHARACTERIZED PROTEIN YHCG-RELATED"/>
    <property type="match status" value="1"/>
</dbReference>
<keyword evidence="1" id="KW-0812">Transmembrane</keyword>
<feature type="transmembrane region" description="Helical" evidence="1">
    <location>
        <begin position="20"/>
        <end position="37"/>
    </location>
</feature>
<feature type="domain" description="YhcG N-terminal" evidence="2">
    <location>
        <begin position="2"/>
        <end position="76"/>
    </location>
</feature>
<keyword evidence="4" id="KW-1185">Reference proteome</keyword>
<dbReference type="AlphaFoldDB" id="A0A558BK92"/>
<dbReference type="PANTHER" id="PTHR30547:SF5">
    <property type="entry name" value="NUCLEASE YHCG-RELATED"/>
    <property type="match status" value="1"/>
</dbReference>
<evidence type="ECO:0000256" key="1">
    <source>
        <dbReference type="SAM" id="Phobius"/>
    </source>
</evidence>
<evidence type="ECO:0000259" key="2">
    <source>
        <dbReference type="Pfam" id="PF17761"/>
    </source>
</evidence>
<dbReference type="InterPro" id="IPR041527">
    <property type="entry name" value="YhcG_N"/>
</dbReference>
<dbReference type="InterPro" id="IPR053148">
    <property type="entry name" value="PD-DEXK-like_domain"/>
</dbReference>
<gene>
    <name evidence="3" type="ORF">FNT36_23980</name>
</gene>
<evidence type="ECO:0000313" key="4">
    <source>
        <dbReference type="Proteomes" id="UP000317624"/>
    </source>
</evidence>
<name>A0A558BK92_9BACT</name>
<accession>A0A558BK92</accession>
<keyword evidence="1" id="KW-1133">Transmembrane helix</keyword>
<proteinExistence type="predicted"/>
<sequence length="96" mass="11214">MKAEYGRSYAKKSLRRMMQFAVVLAESVIVATLWRQLSWSHFKLLMAVTEPLKRDFYTQLATLHHCSVRELTKQQTRSFTSAQLSAVSPRRLLLRN</sequence>
<protein>
    <submittedName>
        <fullName evidence="3">DUF1016 domain-containing protein</fullName>
    </submittedName>
</protein>
<dbReference type="EMBL" id="VMRJ01000008">
    <property type="protein sequence ID" value="TVT36932.1"/>
    <property type="molecule type" value="Genomic_DNA"/>
</dbReference>
<comment type="caution">
    <text evidence="3">The sequence shown here is derived from an EMBL/GenBank/DDBJ whole genome shotgun (WGS) entry which is preliminary data.</text>
</comment>
<keyword evidence="1" id="KW-0472">Membrane</keyword>
<organism evidence="3 4">
    <name type="scientific">Hymenobacter setariae</name>
    <dbReference type="NCBI Taxonomy" id="2594794"/>
    <lineage>
        <taxon>Bacteria</taxon>
        <taxon>Pseudomonadati</taxon>
        <taxon>Bacteroidota</taxon>
        <taxon>Cytophagia</taxon>
        <taxon>Cytophagales</taxon>
        <taxon>Hymenobacteraceae</taxon>
        <taxon>Hymenobacter</taxon>
    </lineage>
</organism>
<dbReference type="Pfam" id="PF17761">
    <property type="entry name" value="DUF1016_N"/>
    <property type="match status" value="1"/>
</dbReference>
<dbReference type="OrthoDB" id="9801263at2"/>
<dbReference type="Proteomes" id="UP000317624">
    <property type="component" value="Unassembled WGS sequence"/>
</dbReference>